<evidence type="ECO:0000256" key="7">
    <source>
        <dbReference type="ARBA" id="ARBA00022840"/>
    </source>
</evidence>
<keyword evidence="7" id="KW-0067">ATP-binding</keyword>
<evidence type="ECO:0000256" key="6">
    <source>
        <dbReference type="ARBA" id="ARBA00022777"/>
    </source>
</evidence>
<keyword evidence="4" id="KW-0808">Transferase</keyword>
<gene>
    <name evidence="9" type="primary">GRC3_2</name>
    <name evidence="9" type="ORF">K7432_010992</name>
</gene>
<keyword evidence="5" id="KW-0547">Nucleotide-binding</keyword>
<name>A0ABR2VV11_9FUNG</name>
<evidence type="ECO:0000256" key="5">
    <source>
        <dbReference type="ARBA" id="ARBA00022741"/>
    </source>
</evidence>
<dbReference type="Proteomes" id="UP001479436">
    <property type="component" value="Unassembled WGS sequence"/>
</dbReference>
<dbReference type="InterPro" id="IPR032319">
    <property type="entry name" value="CLP1_P"/>
</dbReference>
<dbReference type="InterPro" id="IPR027417">
    <property type="entry name" value="P-loop_NTPase"/>
</dbReference>
<evidence type="ECO:0000256" key="4">
    <source>
        <dbReference type="ARBA" id="ARBA00022679"/>
    </source>
</evidence>
<dbReference type="PANTHER" id="PTHR12755">
    <property type="entry name" value="CLEAVAGE/POLYADENYLATION FACTOR IA SUBUNIT CLP1P"/>
    <property type="match status" value="1"/>
</dbReference>
<dbReference type="CDD" id="cd01983">
    <property type="entry name" value="SIMIBI"/>
    <property type="match status" value="1"/>
</dbReference>
<accession>A0ABR2VV11</accession>
<dbReference type="Gene3D" id="3.40.50.300">
    <property type="entry name" value="P-loop containing nucleotide triphosphate hydrolases"/>
    <property type="match status" value="1"/>
</dbReference>
<keyword evidence="10" id="KW-1185">Reference proteome</keyword>
<comment type="similarity">
    <text evidence="1">Belongs to the Clp1 family. NOL9/GRC3 subfamily.</text>
</comment>
<dbReference type="EMBL" id="JASJQH010007681">
    <property type="protein sequence ID" value="KAK9702928.1"/>
    <property type="molecule type" value="Genomic_DNA"/>
</dbReference>
<dbReference type="Pfam" id="PF16575">
    <property type="entry name" value="CLP1_P"/>
    <property type="match status" value="1"/>
</dbReference>
<evidence type="ECO:0000313" key="10">
    <source>
        <dbReference type="Proteomes" id="UP001479436"/>
    </source>
</evidence>
<evidence type="ECO:0000259" key="8">
    <source>
        <dbReference type="Pfam" id="PF16575"/>
    </source>
</evidence>
<evidence type="ECO:0000256" key="2">
    <source>
        <dbReference type="ARBA" id="ARBA00018706"/>
    </source>
</evidence>
<proteinExistence type="inferred from homology"/>
<dbReference type="InterPro" id="IPR045116">
    <property type="entry name" value="Clp1/Grc3"/>
</dbReference>
<comment type="caution">
    <text evidence="9">The sequence shown here is derived from an EMBL/GenBank/DDBJ whole genome shotgun (WGS) entry which is preliminary data.</text>
</comment>
<reference evidence="9 10" key="1">
    <citation type="submission" date="2023-04" db="EMBL/GenBank/DDBJ databases">
        <title>Genome of Basidiobolus ranarum AG-B5.</title>
        <authorList>
            <person name="Stajich J.E."/>
            <person name="Carter-House D."/>
            <person name="Gryganskyi A."/>
        </authorList>
    </citation>
    <scope>NUCLEOTIDE SEQUENCE [LARGE SCALE GENOMIC DNA]</scope>
    <source>
        <strain evidence="9 10">AG-B5</strain>
    </source>
</reference>
<evidence type="ECO:0000256" key="3">
    <source>
        <dbReference type="ARBA" id="ARBA00019824"/>
    </source>
</evidence>
<keyword evidence="6" id="KW-0418">Kinase</keyword>
<dbReference type="PANTHER" id="PTHR12755:SF3">
    <property type="entry name" value="POLYNUCLEOTIDE 5'-HYDROXYL-KINASE NOL9"/>
    <property type="match status" value="1"/>
</dbReference>
<organism evidence="9 10">
    <name type="scientific">Basidiobolus ranarum</name>
    <dbReference type="NCBI Taxonomy" id="34480"/>
    <lineage>
        <taxon>Eukaryota</taxon>
        <taxon>Fungi</taxon>
        <taxon>Fungi incertae sedis</taxon>
        <taxon>Zoopagomycota</taxon>
        <taxon>Entomophthoromycotina</taxon>
        <taxon>Basidiobolomycetes</taxon>
        <taxon>Basidiobolales</taxon>
        <taxon>Basidiobolaceae</taxon>
        <taxon>Basidiobolus</taxon>
    </lineage>
</organism>
<protein>
    <recommendedName>
        <fullName evidence="3">Polynucleotide 5'-hydroxyl-kinase GRC3</fullName>
    </recommendedName>
    <alternativeName>
        <fullName evidence="2">Polynucleotide 5'-hydroxyl-kinase grc3</fullName>
    </alternativeName>
</protein>
<sequence length="500" mass="56600">MASISHFTPCSNNVITSDNYDLCVIGFKPGENLCFQGQAAVCALQGSFTLLGHTLSSPAKKFTGAEPVHFYPAFSPKAYSLLMIESTPYDKRGYRDVPTPQPSTEIKNEIIKVTTKLLKYGPFETIVAIKGIQWCGIDGITSVVPMFKGLFKLFNPNRTEDLAGLTPSKRRKVIQNHPELLEYEFKVPGFYPIIGVPNTPWMRTPENWVDGVQRLIDGVNENPEDLNNIPIIVVCGTKGVGKSTFTRFLSNSLLNEYREIAYLECDIGQSEFTPNGLVSLNLVSNPVFGPPFTHLQVPYRSHFIGNTTPRDDPGHYLNCLRELVNVYRRELSRKIDANGEEARIPLVINTQGWVKNMGLDLLIDLLEYVAPTHIFQFHSPNIPYRNIPADLPKQFVDEMENTREAKIIPLSSVDDITPKYHASDLRTLNLISYMYMNPITYHDTNQKSVWDGSKSWWDFKYPLIARPPYKINWKNLHVSVLFDDVPYSQLLYALNSSVVA</sequence>
<evidence type="ECO:0000313" key="9">
    <source>
        <dbReference type="EMBL" id="KAK9702928.1"/>
    </source>
</evidence>
<feature type="domain" description="Clp1 P-loop" evidence="8">
    <location>
        <begin position="236"/>
        <end position="434"/>
    </location>
</feature>
<evidence type="ECO:0000256" key="1">
    <source>
        <dbReference type="ARBA" id="ARBA00011003"/>
    </source>
</evidence>
<dbReference type="SUPFAM" id="SSF52540">
    <property type="entry name" value="P-loop containing nucleoside triphosphate hydrolases"/>
    <property type="match status" value="1"/>
</dbReference>